<dbReference type="Pfam" id="PF01464">
    <property type="entry name" value="SLT"/>
    <property type="match status" value="1"/>
</dbReference>
<organism evidence="3 4">
    <name type="scientific">Thermosyntropha lipolytica DSM 11003</name>
    <dbReference type="NCBI Taxonomy" id="1123382"/>
    <lineage>
        <taxon>Bacteria</taxon>
        <taxon>Bacillati</taxon>
        <taxon>Bacillota</taxon>
        <taxon>Clostridia</taxon>
        <taxon>Eubacteriales</taxon>
        <taxon>Syntrophomonadaceae</taxon>
        <taxon>Thermosyntropha</taxon>
    </lineage>
</organism>
<dbReference type="EMBL" id="FQWY01000014">
    <property type="protein sequence ID" value="SHG82670.1"/>
    <property type="molecule type" value="Genomic_DNA"/>
</dbReference>
<dbReference type="Gene3D" id="1.10.530.10">
    <property type="match status" value="1"/>
</dbReference>
<dbReference type="AlphaFoldDB" id="A0A1M5MZC6"/>
<dbReference type="OrthoDB" id="9815002at2"/>
<evidence type="ECO:0000313" key="3">
    <source>
        <dbReference type="EMBL" id="SHG82670.1"/>
    </source>
</evidence>
<keyword evidence="1" id="KW-1133">Transmembrane helix</keyword>
<reference evidence="4" key="1">
    <citation type="submission" date="2016-11" db="EMBL/GenBank/DDBJ databases">
        <authorList>
            <person name="Varghese N."/>
            <person name="Submissions S."/>
        </authorList>
    </citation>
    <scope>NUCLEOTIDE SEQUENCE [LARGE SCALE GENOMIC DNA]</scope>
    <source>
        <strain evidence="4">DSM 11003</strain>
    </source>
</reference>
<keyword evidence="4" id="KW-1185">Reference proteome</keyword>
<dbReference type="InterPro" id="IPR023346">
    <property type="entry name" value="Lysozyme-like_dom_sf"/>
</dbReference>
<keyword evidence="1" id="KW-0812">Transmembrane</keyword>
<dbReference type="STRING" id="1123382.SAMN02745221_01053"/>
<name>A0A1M5MZC6_9FIRM</name>
<evidence type="ECO:0000313" key="4">
    <source>
        <dbReference type="Proteomes" id="UP000242329"/>
    </source>
</evidence>
<proteinExistence type="predicted"/>
<dbReference type="InterPro" id="IPR008258">
    <property type="entry name" value="Transglycosylase_SLT_dom_1"/>
</dbReference>
<sequence>MRRKKSSPLEVIIWISILVFLALVLTFPKWITFFYPKPHSEIVFAEAGKNNIDPYLVFAIMRTESKYQTAAESSAGARGLMQIMPDTAFWIAKQKGINNFDITSLYDPEVNIAFGCWYLADLSREYKGNLPLVIAAYNAGRGNVREWLNEGRWNGNLKELDKIPFPETRTYVRNVLKAYEAYKAIYEE</sequence>
<gene>
    <name evidence="3" type="ORF">SAMN02745221_01053</name>
</gene>
<keyword evidence="1" id="KW-0472">Membrane</keyword>
<accession>A0A1M5MZC6</accession>
<evidence type="ECO:0000256" key="1">
    <source>
        <dbReference type="SAM" id="Phobius"/>
    </source>
</evidence>
<dbReference type="PANTHER" id="PTHR37423:SF2">
    <property type="entry name" value="MEMBRANE-BOUND LYTIC MUREIN TRANSGLYCOSYLASE C"/>
    <property type="match status" value="1"/>
</dbReference>
<dbReference type="RefSeq" id="WP_073091066.1">
    <property type="nucleotide sequence ID" value="NZ_FQWY01000014.1"/>
</dbReference>
<dbReference type="CDD" id="cd16896">
    <property type="entry name" value="LT_Slt70-like"/>
    <property type="match status" value="1"/>
</dbReference>
<evidence type="ECO:0000259" key="2">
    <source>
        <dbReference type="Pfam" id="PF01464"/>
    </source>
</evidence>
<dbReference type="PANTHER" id="PTHR37423">
    <property type="entry name" value="SOLUBLE LYTIC MUREIN TRANSGLYCOSYLASE-RELATED"/>
    <property type="match status" value="1"/>
</dbReference>
<feature type="transmembrane region" description="Helical" evidence="1">
    <location>
        <begin position="12"/>
        <end position="31"/>
    </location>
</feature>
<dbReference type="Proteomes" id="UP000242329">
    <property type="component" value="Unassembled WGS sequence"/>
</dbReference>
<dbReference type="SUPFAM" id="SSF53955">
    <property type="entry name" value="Lysozyme-like"/>
    <property type="match status" value="1"/>
</dbReference>
<feature type="domain" description="Transglycosylase SLT" evidence="2">
    <location>
        <begin position="43"/>
        <end position="153"/>
    </location>
</feature>
<protein>
    <submittedName>
        <fullName evidence="3">Soluble lytic murein transglycosylase</fullName>
    </submittedName>
</protein>